<sequence>MTDILNGCNASSRTLRTGRLIASNHSSSYSAGPSNRRFYAMTTQSLHTPRSAQCSALPTPVHRCGSAGPTSIQNPGASCSCIFGPYPLLSLLPKDISSSSLFWRSEAVAASAVLASAAIFGKMKAVPGRKSCRMTHLAKRIHSAASPSNPWISACGTTGRSRAMYTLTYNRTAHAIRHPVRGPVVKLALRFCGLSVIHGRDHNKLVSSLGVHTGSSEGDRCPSGTIWEIFPSAAGLPLPAALQARIRAADPWDAAALAALDAACAPDGSSGWSAGIYKADLQPGRPNLILLCELMAPPSPPDGDQPAPMAPPETLPQAAAIGSEVGPRPPAAEESAAAAPAPRQQGPAEAEALRPQEAATAASQQPGAAEADPTTRAAVAVVALAAGCEVVGEVSVTNLAVAVNMRSTGLGRRMMVELLTRLGAERYPVFLEVRKDNTTAQALYDKLGFTTVGLRKRYNPDGSDSLVMTRQPGPLPAAASRPPRAPPDTTPRTDH</sequence>
<dbReference type="PROSITE" id="PS51186">
    <property type="entry name" value="GNAT"/>
    <property type="match status" value="1"/>
</dbReference>
<feature type="compositionally biased region" description="Low complexity" evidence="1">
    <location>
        <begin position="357"/>
        <end position="371"/>
    </location>
</feature>
<feature type="compositionally biased region" description="Pro residues" evidence="1">
    <location>
        <begin position="297"/>
        <end position="314"/>
    </location>
</feature>
<name>A0A8J4BUR9_9CHLO</name>
<reference evidence="3" key="1">
    <citation type="journal article" date="2021" name="Proc. Natl. Acad. Sci. U.S.A.">
        <title>Three genomes in the algal genus Volvox reveal the fate of a haploid sex-determining region after a transition to homothallism.</title>
        <authorList>
            <person name="Yamamoto K."/>
            <person name="Hamaji T."/>
            <person name="Kawai-Toyooka H."/>
            <person name="Matsuzaki R."/>
            <person name="Takahashi F."/>
            <person name="Nishimura Y."/>
            <person name="Kawachi M."/>
            <person name="Noguchi H."/>
            <person name="Minakuchi Y."/>
            <person name="Umen J.G."/>
            <person name="Toyoda A."/>
            <person name="Nozaki H."/>
        </authorList>
    </citation>
    <scope>NUCLEOTIDE SEQUENCE</scope>
    <source>
        <strain evidence="3">NIES-3786</strain>
    </source>
</reference>
<keyword evidence="4" id="KW-1185">Reference proteome</keyword>
<dbReference type="GO" id="GO:0016747">
    <property type="term" value="F:acyltransferase activity, transferring groups other than amino-acyl groups"/>
    <property type="evidence" value="ECO:0007669"/>
    <property type="project" value="InterPro"/>
</dbReference>
<dbReference type="InterPro" id="IPR016181">
    <property type="entry name" value="Acyl_CoA_acyltransferase"/>
</dbReference>
<evidence type="ECO:0000256" key="1">
    <source>
        <dbReference type="SAM" id="MobiDB-lite"/>
    </source>
</evidence>
<evidence type="ECO:0000313" key="4">
    <source>
        <dbReference type="Proteomes" id="UP000747110"/>
    </source>
</evidence>
<feature type="region of interest" description="Disordered" evidence="1">
    <location>
        <begin position="293"/>
        <end position="371"/>
    </location>
</feature>
<comment type="caution">
    <text evidence="3">The sequence shown here is derived from an EMBL/GenBank/DDBJ whole genome shotgun (WGS) entry which is preliminary data.</text>
</comment>
<dbReference type="Proteomes" id="UP000747110">
    <property type="component" value="Unassembled WGS sequence"/>
</dbReference>
<dbReference type="Pfam" id="PF00583">
    <property type="entry name" value="Acetyltransf_1"/>
    <property type="match status" value="1"/>
</dbReference>
<feature type="region of interest" description="Disordered" evidence="1">
    <location>
        <begin position="460"/>
        <end position="495"/>
    </location>
</feature>
<evidence type="ECO:0000259" key="2">
    <source>
        <dbReference type="PROSITE" id="PS51186"/>
    </source>
</evidence>
<dbReference type="AlphaFoldDB" id="A0A8J4BUR9"/>
<feature type="compositionally biased region" description="Low complexity" evidence="1">
    <location>
        <begin position="332"/>
        <end position="350"/>
    </location>
</feature>
<protein>
    <recommendedName>
        <fullName evidence="2">N-acetyltransferase domain-containing protein</fullName>
    </recommendedName>
</protein>
<dbReference type="EMBL" id="BNCP01000001">
    <property type="protein sequence ID" value="GIL69470.1"/>
    <property type="molecule type" value="Genomic_DNA"/>
</dbReference>
<organism evidence="3 4">
    <name type="scientific">Volvox reticuliferus</name>
    <dbReference type="NCBI Taxonomy" id="1737510"/>
    <lineage>
        <taxon>Eukaryota</taxon>
        <taxon>Viridiplantae</taxon>
        <taxon>Chlorophyta</taxon>
        <taxon>core chlorophytes</taxon>
        <taxon>Chlorophyceae</taxon>
        <taxon>CS clade</taxon>
        <taxon>Chlamydomonadales</taxon>
        <taxon>Volvocaceae</taxon>
        <taxon>Volvox</taxon>
    </lineage>
</organism>
<feature type="domain" description="N-acetyltransferase" evidence="2">
    <location>
        <begin position="305"/>
        <end position="473"/>
    </location>
</feature>
<dbReference type="InterPro" id="IPR000182">
    <property type="entry name" value="GNAT_dom"/>
</dbReference>
<proteinExistence type="predicted"/>
<dbReference type="SUPFAM" id="SSF55729">
    <property type="entry name" value="Acyl-CoA N-acyltransferases (Nat)"/>
    <property type="match status" value="1"/>
</dbReference>
<evidence type="ECO:0000313" key="3">
    <source>
        <dbReference type="EMBL" id="GIL69470.1"/>
    </source>
</evidence>
<dbReference type="OrthoDB" id="41532at2759"/>
<accession>A0A8J4BUR9</accession>
<gene>
    <name evidence="3" type="ORF">Vretifemale_398</name>
</gene>
<dbReference type="Gene3D" id="3.40.630.30">
    <property type="match status" value="1"/>
</dbReference>